<feature type="signal peptide" evidence="1">
    <location>
        <begin position="1"/>
        <end position="29"/>
    </location>
</feature>
<sequence>MQHFKQPVLGFLAGLAAMVLAILPGEASAAMSAISKTSVNMRAGPSTGYPVVVGLPPHASLTVYGCTANTTWCDVSWGRERGWVSAGYIQVFYQGAPVVVTPAIAPTVGITVVTFSQSYWNTYYVSRPWYGQWNVYAAPRPYPPRPGVAVGGCNDSGCGAAVIRPGRAAAVHCSEGTCSGASVNRGPYGRTWVRQGSISRD</sequence>
<evidence type="ECO:0000313" key="3">
    <source>
        <dbReference type="EMBL" id="MDQ0422480.1"/>
    </source>
</evidence>
<name>A0ABU0GAV2_9HYPH</name>
<accession>A0ABU0GAV2</accession>
<reference evidence="3 4" key="1">
    <citation type="submission" date="2023-07" db="EMBL/GenBank/DDBJ databases">
        <title>Genomic Encyclopedia of Type Strains, Phase IV (KMG-IV): sequencing the most valuable type-strain genomes for metagenomic binning, comparative biology and taxonomic classification.</title>
        <authorList>
            <person name="Goeker M."/>
        </authorList>
    </citation>
    <scope>NUCLEOTIDE SEQUENCE [LARGE SCALE GENOMIC DNA]</scope>
    <source>
        <strain evidence="3 4">DSM 1111</strain>
    </source>
</reference>
<dbReference type="PROSITE" id="PS51781">
    <property type="entry name" value="SH3B"/>
    <property type="match status" value="1"/>
</dbReference>
<organism evidence="3 4">
    <name type="scientific">Peteryoungia aggregata LMG 23059</name>
    <dbReference type="NCBI Taxonomy" id="1368425"/>
    <lineage>
        <taxon>Bacteria</taxon>
        <taxon>Pseudomonadati</taxon>
        <taxon>Pseudomonadota</taxon>
        <taxon>Alphaproteobacteria</taxon>
        <taxon>Hyphomicrobiales</taxon>
        <taxon>Rhizobiaceae</taxon>
        <taxon>Peteryoungia</taxon>
    </lineage>
</organism>
<keyword evidence="1" id="KW-0732">Signal</keyword>
<dbReference type="InterPro" id="IPR003646">
    <property type="entry name" value="SH3-like_bac-type"/>
</dbReference>
<comment type="caution">
    <text evidence="3">The sequence shown here is derived from an EMBL/GenBank/DDBJ whole genome shotgun (WGS) entry which is preliminary data.</text>
</comment>
<dbReference type="EMBL" id="JAUSUW010000011">
    <property type="protein sequence ID" value="MDQ0422480.1"/>
    <property type="molecule type" value="Genomic_DNA"/>
</dbReference>
<gene>
    <name evidence="3" type="ORF">J2045_003528</name>
</gene>
<proteinExistence type="predicted"/>
<evidence type="ECO:0000259" key="2">
    <source>
        <dbReference type="PROSITE" id="PS51781"/>
    </source>
</evidence>
<evidence type="ECO:0000313" key="4">
    <source>
        <dbReference type="Proteomes" id="UP001238496"/>
    </source>
</evidence>
<feature type="domain" description="SH3b" evidence="2">
    <location>
        <begin position="26"/>
        <end position="93"/>
    </location>
</feature>
<dbReference type="Pfam" id="PF08239">
    <property type="entry name" value="SH3_3"/>
    <property type="match status" value="1"/>
</dbReference>
<feature type="chain" id="PRO_5045959868" evidence="1">
    <location>
        <begin position="30"/>
        <end position="201"/>
    </location>
</feature>
<protein>
    <submittedName>
        <fullName evidence="3">Uncharacterized protein YraI</fullName>
    </submittedName>
</protein>
<keyword evidence="4" id="KW-1185">Reference proteome</keyword>
<dbReference type="Gene3D" id="2.30.30.40">
    <property type="entry name" value="SH3 Domains"/>
    <property type="match status" value="1"/>
</dbReference>
<evidence type="ECO:0000256" key="1">
    <source>
        <dbReference type="SAM" id="SignalP"/>
    </source>
</evidence>
<dbReference type="RefSeq" id="WP_307375058.1">
    <property type="nucleotide sequence ID" value="NZ_JAUSUW010000011.1"/>
</dbReference>
<dbReference type="Proteomes" id="UP001238496">
    <property type="component" value="Unassembled WGS sequence"/>
</dbReference>